<dbReference type="STRING" id="1007099.SAMN05216287_3248"/>
<evidence type="ECO:0000313" key="3">
    <source>
        <dbReference type="Proteomes" id="UP000243778"/>
    </source>
</evidence>
<dbReference type="Proteomes" id="UP000243778">
    <property type="component" value="Unassembled WGS sequence"/>
</dbReference>
<dbReference type="OrthoDB" id="5291921at2"/>
<keyword evidence="1" id="KW-0812">Transmembrane</keyword>
<proteinExistence type="predicted"/>
<gene>
    <name evidence="2" type="ORF">SAMN05216287_3248</name>
</gene>
<dbReference type="AlphaFoldDB" id="A0A1H3D0G2"/>
<evidence type="ECO:0000256" key="1">
    <source>
        <dbReference type="SAM" id="Phobius"/>
    </source>
</evidence>
<evidence type="ECO:0000313" key="2">
    <source>
        <dbReference type="EMBL" id="SDX59963.1"/>
    </source>
</evidence>
<keyword evidence="3" id="KW-1185">Reference proteome</keyword>
<name>A0A1H3D0G2_9PSED</name>
<accession>A0A1H3D0G2</accession>
<feature type="transmembrane region" description="Helical" evidence="1">
    <location>
        <begin position="60"/>
        <end position="81"/>
    </location>
</feature>
<reference evidence="3" key="1">
    <citation type="submission" date="2016-10" db="EMBL/GenBank/DDBJ databases">
        <authorList>
            <person name="Varghese N."/>
            <person name="Submissions S."/>
        </authorList>
    </citation>
    <scope>NUCLEOTIDE SEQUENCE [LARGE SCALE GENOMIC DNA]</scope>
    <source>
        <strain evidence="3">NRRL B-59562</strain>
    </source>
</reference>
<dbReference type="Pfam" id="PF04403">
    <property type="entry name" value="PqiA"/>
    <property type="match status" value="1"/>
</dbReference>
<protein>
    <submittedName>
        <fullName evidence="2">Paraquat-inducible protein A</fullName>
    </submittedName>
</protein>
<dbReference type="InterPro" id="IPR007498">
    <property type="entry name" value="PqiA-like"/>
</dbReference>
<sequence length="109" mass="12371">MPDTADSRSLAERPLDELIACHECDLLMLKPNLALGQKAICPRCGYELYTHRHSVVSRSLALVLAALLLYFPANFLPIMRLDLRSHNPSKRLELLVESSVLRQFHEFVA</sequence>
<dbReference type="EMBL" id="FNNU01000005">
    <property type="protein sequence ID" value="SDX59963.1"/>
    <property type="molecule type" value="Genomic_DNA"/>
</dbReference>
<keyword evidence="1" id="KW-0472">Membrane</keyword>
<organism evidence="2 3">
    <name type="scientific">Pseudomonas kuykendallii</name>
    <dbReference type="NCBI Taxonomy" id="1007099"/>
    <lineage>
        <taxon>Bacteria</taxon>
        <taxon>Pseudomonadati</taxon>
        <taxon>Pseudomonadota</taxon>
        <taxon>Gammaproteobacteria</taxon>
        <taxon>Pseudomonadales</taxon>
        <taxon>Pseudomonadaceae</taxon>
        <taxon>Pseudomonas</taxon>
    </lineage>
</organism>
<keyword evidence="1" id="KW-1133">Transmembrane helix</keyword>